<sequence length="331" mass="36995">MHLPTMSQVTRGAIKTKGSDGFSRTIKYRVFDCWHKGDENLVPEPKSSYQRFAVMYRGVFDHGLMDALEHSYRLGGISPVKLIDVNKRSLYIFLDAEVASISVAAIESIWLTVAQSGGNDHWDVHFASESEIWSGHSDYNFLSVAKEILESHTLGIVDSSALTPHVVNCNNFWGDATEKQPSLERPARAPLPTTVTRHLYSAVQFISYFQKREITEGDFRLSGCTKEQLHLLKIALQLVTGLRLPGAPEHRSLAVCSLRKSLDDDSFIKKMEASLGHKNKSSTSDYLFPRTAMGGCSNNFSSKQIADQAHYLRCVECSGKTSPRKNKAHRT</sequence>
<dbReference type="EMBL" id="CABVJF010000029">
    <property type="protein sequence ID" value="VVQ23541.1"/>
    <property type="molecule type" value="Genomic_DNA"/>
</dbReference>
<evidence type="ECO:0000313" key="2">
    <source>
        <dbReference type="Proteomes" id="UP000381378"/>
    </source>
</evidence>
<proteinExistence type="predicted"/>
<dbReference type="AlphaFoldDB" id="A0A5E7VL94"/>
<gene>
    <name evidence="1" type="ORF">PS928_05557</name>
</gene>
<evidence type="ECO:0000313" key="1">
    <source>
        <dbReference type="EMBL" id="VVQ23541.1"/>
    </source>
</evidence>
<name>A0A5E7VL94_PSEFL</name>
<dbReference type="Proteomes" id="UP000381378">
    <property type="component" value="Unassembled WGS sequence"/>
</dbReference>
<dbReference type="RefSeq" id="WP_150787799.1">
    <property type="nucleotide sequence ID" value="NZ_CABVJF010000029.1"/>
</dbReference>
<reference evidence="1 2" key="1">
    <citation type="submission" date="2019-09" db="EMBL/GenBank/DDBJ databases">
        <authorList>
            <person name="Chandra G."/>
            <person name="Truman W A."/>
        </authorList>
    </citation>
    <scope>NUCLEOTIDE SEQUENCE [LARGE SCALE GENOMIC DNA]</scope>
    <source>
        <strain evidence="1">PS928</strain>
    </source>
</reference>
<protein>
    <submittedName>
        <fullName evidence="1">Uncharacterized protein</fullName>
    </submittedName>
</protein>
<organism evidence="1 2">
    <name type="scientific">Pseudomonas fluorescens</name>
    <dbReference type="NCBI Taxonomy" id="294"/>
    <lineage>
        <taxon>Bacteria</taxon>
        <taxon>Pseudomonadati</taxon>
        <taxon>Pseudomonadota</taxon>
        <taxon>Gammaproteobacteria</taxon>
        <taxon>Pseudomonadales</taxon>
        <taxon>Pseudomonadaceae</taxon>
        <taxon>Pseudomonas</taxon>
    </lineage>
</organism>
<accession>A0A5E7VL94</accession>